<accession>A0A8J2BKY4</accession>
<dbReference type="AlphaFoldDB" id="A0A8J2BKY4"/>
<protein>
    <submittedName>
        <fullName evidence="1">Uncharacterized protein</fullName>
    </submittedName>
</protein>
<evidence type="ECO:0000313" key="1">
    <source>
        <dbReference type="EMBL" id="CAF0697805.1"/>
    </source>
</evidence>
<proteinExistence type="predicted"/>
<dbReference type="Proteomes" id="UP000663859">
    <property type="component" value="Unassembled WGS sequence"/>
</dbReference>
<reference evidence="1" key="1">
    <citation type="submission" date="2021-02" db="EMBL/GenBank/DDBJ databases">
        <authorList>
            <person name="Cremers G."/>
            <person name="Picone N."/>
        </authorList>
    </citation>
    <scope>NUCLEOTIDE SEQUENCE</scope>
    <source>
        <strain evidence="1">PQ17</strain>
    </source>
</reference>
<sequence length="86" mass="9179">MSRPILLEPARSFPSPSAKTIAMVKSAFFAAGVEAIEVDQAYAFRIGAVNPRVVMAEASRQGAISCGRSERVGIVRTPMRARGSRA</sequence>
<keyword evidence="2" id="KW-1185">Reference proteome</keyword>
<organism evidence="1 2">
    <name type="scientific">Candidatus Methylacidithermus pantelleriae</name>
    <dbReference type="NCBI Taxonomy" id="2744239"/>
    <lineage>
        <taxon>Bacteria</taxon>
        <taxon>Pseudomonadati</taxon>
        <taxon>Verrucomicrobiota</taxon>
        <taxon>Methylacidiphilae</taxon>
        <taxon>Methylacidiphilales</taxon>
        <taxon>Methylacidiphilaceae</taxon>
        <taxon>Candidatus Methylacidithermus</taxon>
    </lineage>
</organism>
<evidence type="ECO:0000313" key="2">
    <source>
        <dbReference type="Proteomes" id="UP000663859"/>
    </source>
</evidence>
<gene>
    <name evidence="1" type="ORF">MPNT_230024</name>
</gene>
<dbReference type="EMBL" id="CAJNOB010000016">
    <property type="protein sequence ID" value="CAF0697805.1"/>
    <property type="molecule type" value="Genomic_DNA"/>
</dbReference>
<comment type="caution">
    <text evidence="1">The sequence shown here is derived from an EMBL/GenBank/DDBJ whole genome shotgun (WGS) entry which is preliminary data.</text>
</comment>
<name>A0A8J2BKY4_9BACT</name>